<feature type="domain" description="VTT" evidence="2">
    <location>
        <begin position="22"/>
        <end position="139"/>
    </location>
</feature>
<feature type="transmembrane region" description="Helical" evidence="1">
    <location>
        <begin position="92"/>
        <end position="115"/>
    </location>
</feature>
<keyword evidence="4" id="KW-1185">Reference proteome</keyword>
<dbReference type="EMBL" id="NXLU01000002">
    <property type="protein sequence ID" value="RDU69692.1"/>
    <property type="molecule type" value="Genomic_DNA"/>
</dbReference>
<keyword evidence="1" id="KW-1133">Transmembrane helix</keyword>
<accession>A0A3D8IWR4</accession>
<dbReference type="Pfam" id="PF09335">
    <property type="entry name" value="VTT_dom"/>
    <property type="match status" value="1"/>
</dbReference>
<protein>
    <submittedName>
        <fullName evidence="3">DedA family protein</fullName>
    </submittedName>
</protein>
<evidence type="ECO:0000259" key="2">
    <source>
        <dbReference type="Pfam" id="PF09335"/>
    </source>
</evidence>
<dbReference type="InterPro" id="IPR032816">
    <property type="entry name" value="VTT_dom"/>
</dbReference>
<name>A0A3D8IWR4_9HELI</name>
<evidence type="ECO:0000313" key="3">
    <source>
        <dbReference type="EMBL" id="RDU69692.1"/>
    </source>
</evidence>
<dbReference type="InterPro" id="IPR051311">
    <property type="entry name" value="DedA_domain"/>
</dbReference>
<organism evidence="3 4">
    <name type="scientific">Helicobacter cholecystus</name>
    <dbReference type="NCBI Taxonomy" id="45498"/>
    <lineage>
        <taxon>Bacteria</taxon>
        <taxon>Pseudomonadati</taxon>
        <taxon>Campylobacterota</taxon>
        <taxon>Epsilonproteobacteria</taxon>
        <taxon>Campylobacterales</taxon>
        <taxon>Helicobacteraceae</taxon>
        <taxon>Helicobacter</taxon>
    </lineage>
</organism>
<dbReference type="PANTHER" id="PTHR42709">
    <property type="entry name" value="ALKALINE PHOSPHATASE LIKE PROTEIN"/>
    <property type="match status" value="1"/>
</dbReference>
<dbReference type="OrthoDB" id="5419086at2"/>
<dbReference type="AlphaFoldDB" id="A0A3D8IWR4"/>
<sequence length="149" mass="16906">MEEYGLIGLFLATMASSTILPIPSEAVVATFIALKYNPWTILIVASVGNVLGSITTYALGYFGLTKILEKFSKIDNIKVRYFRQKSLQHGDLLSFLSFLPFLGDIFTLALGLAKYNVYRCIFFIALGKTLRYAVIIFFADYVMKYIHWF</sequence>
<proteinExistence type="predicted"/>
<dbReference type="RefSeq" id="WP_104724228.1">
    <property type="nucleotide sequence ID" value="NZ_FZNE01000003.1"/>
</dbReference>
<feature type="transmembrane region" description="Helical" evidence="1">
    <location>
        <begin position="121"/>
        <end position="143"/>
    </location>
</feature>
<dbReference type="Proteomes" id="UP000257067">
    <property type="component" value="Unassembled WGS sequence"/>
</dbReference>
<dbReference type="PANTHER" id="PTHR42709:SF4">
    <property type="entry name" value="INNER MEMBRANE PROTEIN YQAA"/>
    <property type="match status" value="1"/>
</dbReference>
<gene>
    <name evidence="3" type="ORF">CQA62_03340</name>
</gene>
<evidence type="ECO:0000256" key="1">
    <source>
        <dbReference type="SAM" id="Phobius"/>
    </source>
</evidence>
<evidence type="ECO:0000313" key="4">
    <source>
        <dbReference type="Proteomes" id="UP000257067"/>
    </source>
</evidence>
<comment type="caution">
    <text evidence="3">The sequence shown here is derived from an EMBL/GenBank/DDBJ whole genome shotgun (WGS) entry which is preliminary data.</text>
</comment>
<feature type="transmembrane region" description="Helical" evidence="1">
    <location>
        <begin position="41"/>
        <end position="64"/>
    </location>
</feature>
<keyword evidence="1" id="KW-0472">Membrane</keyword>
<keyword evidence="1" id="KW-0812">Transmembrane</keyword>
<reference evidence="3 4" key="1">
    <citation type="submission" date="2018-04" db="EMBL/GenBank/DDBJ databases">
        <title>Novel Campyloabacter and Helicobacter Species and Strains.</title>
        <authorList>
            <person name="Mannion A.J."/>
            <person name="Shen Z."/>
            <person name="Fox J.G."/>
        </authorList>
    </citation>
    <scope>NUCLEOTIDE SEQUENCE [LARGE SCALE GENOMIC DNA]</scope>
    <source>
        <strain evidence="3 4">ATCC 700242</strain>
    </source>
</reference>